<dbReference type="PANTHER" id="PTHR46637">
    <property type="entry name" value="TIS1421-TRANSPOSASE PROTEIN A"/>
    <property type="match status" value="1"/>
</dbReference>
<evidence type="ECO:0000313" key="4">
    <source>
        <dbReference type="Proteomes" id="UP001042704"/>
    </source>
</evidence>
<reference evidence="3" key="1">
    <citation type="journal article" date="2001" name="Int. J. Syst. Evol. Microbiol.">
        <title>Methanofollis aquaemaris sp. nov., a methanogen isolated from an aquaculture fish pond.</title>
        <authorList>
            <person name="Lai M.C."/>
            <person name="Chen S.C."/>
        </authorList>
    </citation>
    <scope>NUCLEOTIDE SEQUENCE</scope>
    <source>
        <strain evidence="3">N2F9704</strain>
    </source>
</reference>
<reference evidence="3" key="2">
    <citation type="submission" date="2019-02" db="EMBL/GenBank/DDBJ databases">
        <authorList>
            <person name="Chen S.-C."/>
            <person name="Chien H.-H."/>
            <person name="Lai M.-C."/>
        </authorList>
    </citation>
    <scope>NUCLEOTIDE SEQUENCE</scope>
    <source>
        <strain evidence="3">N2F9704</strain>
    </source>
</reference>
<organism evidence="3 4">
    <name type="scientific">Methanofollis aquaemaris</name>
    <dbReference type="NCBI Taxonomy" id="126734"/>
    <lineage>
        <taxon>Archaea</taxon>
        <taxon>Methanobacteriati</taxon>
        <taxon>Methanobacteriota</taxon>
        <taxon>Stenosarchaea group</taxon>
        <taxon>Methanomicrobia</taxon>
        <taxon>Methanomicrobiales</taxon>
        <taxon>Methanomicrobiaceae</taxon>
        <taxon>Methanofollis</taxon>
    </lineage>
</organism>
<dbReference type="PANTHER" id="PTHR46637:SF1">
    <property type="entry name" value="BLL5188 PROTEIN"/>
    <property type="match status" value="1"/>
</dbReference>
<dbReference type="KEGG" id="maqe:RJ40_10295"/>
<sequence>MGHYPIISNYLPPQKPHTGRPRSDPRRLMNGILFVLTTRCTWSDVPEKHGTKSTVHRFHQYLCEKSANKEIFLIYFSEDTISNR</sequence>
<dbReference type="RefSeq" id="WP_394357383.1">
    <property type="nucleotide sequence ID" value="NZ_CP036172.1"/>
</dbReference>
<dbReference type="EMBL" id="CP036172">
    <property type="protein sequence ID" value="QSZ67859.1"/>
    <property type="molecule type" value="Genomic_DNA"/>
</dbReference>
<evidence type="ECO:0000313" key="3">
    <source>
        <dbReference type="EMBL" id="QSZ67859.1"/>
    </source>
</evidence>
<evidence type="ECO:0000256" key="1">
    <source>
        <dbReference type="SAM" id="MobiDB-lite"/>
    </source>
</evidence>
<proteinExistence type="predicted"/>
<keyword evidence="4" id="KW-1185">Reference proteome</keyword>
<evidence type="ECO:0000259" key="2">
    <source>
        <dbReference type="Pfam" id="PF13340"/>
    </source>
</evidence>
<dbReference type="InterPro" id="IPR025161">
    <property type="entry name" value="IS402-like_dom"/>
</dbReference>
<feature type="region of interest" description="Disordered" evidence="1">
    <location>
        <begin position="1"/>
        <end position="24"/>
    </location>
</feature>
<feature type="domain" description="Insertion element IS402-like" evidence="2">
    <location>
        <begin position="5"/>
        <end position="67"/>
    </location>
</feature>
<gene>
    <name evidence="3" type="ORF">RJ40_10295</name>
</gene>
<dbReference type="InterPro" id="IPR052909">
    <property type="entry name" value="Transposase_6_like"/>
</dbReference>
<protein>
    <submittedName>
        <fullName evidence="3">Transposase</fullName>
    </submittedName>
</protein>
<dbReference type="Proteomes" id="UP001042704">
    <property type="component" value="Chromosome"/>
</dbReference>
<dbReference type="GeneID" id="96090779"/>
<dbReference type="Pfam" id="PF13340">
    <property type="entry name" value="DUF4096"/>
    <property type="match status" value="1"/>
</dbReference>
<dbReference type="AlphaFoldDB" id="A0A8A3S7M5"/>
<name>A0A8A3S7M5_9EURY</name>
<accession>A0A8A3S7M5</accession>